<sequence>MAFIKLHDQDPEYYWFQYVGAVAHSVFDEIHVNIAMSKAYTLLEPGSRKLPAKERIFLTIWLAYLTPVWQEAETLKYTACQDYMIYLCRGEQPLIDVECWIDCLGMKTALNTPVDGLSHLLDQLRLVDEPFGEYFRENRFEQIIMDPMVLSEHNASMSFMVTGKKPSNLLRFKSQPPTEIGSSLKPGEKSVIELETVRYFQKLNQDCATLETVLGVFGERIKRRRQDIKRYHEQIRVVVEGASYKHDDLLMALKVLEAAEAGEEADVAAWRGLDDTRQTMLITTGRLQCMLGIKKKSNHNKNKNRSLKKKLQQGGQQDGQQDDQQDDHAEDMGGEAESIVVADTVVKVEERGEAFVQPWCIDNVLHKTDEVPSSIDYGFSMDGAWEIERARANGRRSW</sequence>
<name>A0A4S9CHI5_AURPU</name>
<accession>A0A4S9CHI5</accession>
<reference evidence="2" key="1">
    <citation type="submission" date="2018-10" db="EMBL/GenBank/DDBJ databases">
        <title>Fifty Aureobasidium pullulans genomes reveal a recombining polyextremotolerant generalist.</title>
        <authorList>
            <person name="Gostincar C."/>
            <person name="Turk M."/>
            <person name="Zajc J."/>
            <person name="Gunde-Cimerman N."/>
        </authorList>
    </citation>
    <scope>NUCLEOTIDE SEQUENCE [LARGE SCALE GENOMIC DNA]</scope>
    <source>
        <strain evidence="2">EXF-10085</strain>
    </source>
</reference>
<evidence type="ECO:0000256" key="1">
    <source>
        <dbReference type="SAM" id="MobiDB-lite"/>
    </source>
</evidence>
<dbReference type="AlphaFoldDB" id="A0A4S9CHI5"/>
<feature type="compositionally biased region" description="Basic residues" evidence="1">
    <location>
        <begin position="298"/>
        <end position="311"/>
    </location>
</feature>
<gene>
    <name evidence="2" type="ORF">D6D13_06442</name>
</gene>
<dbReference type="EMBL" id="QZAS01000022">
    <property type="protein sequence ID" value="THX06623.1"/>
    <property type="molecule type" value="Genomic_DNA"/>
</dbReference>
<evidence type="ECO:0000313" key="2">
    <source>
        <dbReference type="EMBL" id="THX06623.1"/>
    </source>
</evidence>
<proteinExistence type="predicted"/>
<comment type="caution">
    <text evidence="2">The sequence shown here is derived from an EMBL/GenBank/DDBJ whole genome shotgun (WGS) entry which is preliminary data.</text>
</comment>
<feature type="region of interest" description="Disordered" evidence="1">
    <location>
        <begin position="298"/>
        <end position="334"/>
    </location>
</feature>
<organism evidence="2">
    <name type="scientific">Aureobasidium pullulans</name>
    <name type="common">Black yeast</name>
    <name type="synonym">Pullularia pullulans</name>
    <dbReference type="NCBI Taxonomy" id="5580"/>
    <lineage>
        <taxon>Eukaryota</taxon>
        <taxon>Fungi</taxon>
        <taxon>Dikarya</taxon>
        <taxon>Ascomycota</taxon>
        <taxon>Pezizomycotina</taxon>
        <taxon>Dothideomycetes</taxon>
        <taxon>Dothideomycetidae</taxon>
        <taxon>Dothideales</taxon>
        <taxon>Saccotheciaceae</taxon>
        <taxon>Aureobasidium</taxon>
    </lineage>
</organism>
<protein>
    <submittedName>
        <fullName evidence="2">Uncharacterized protein</fullName>
    </submittedName>
</protein>